<dbReference type="Proteomes" id="UP000693946">
    <property type="component" value="Linkage Group LG7"/>
</dbReference>
<reference evidence="2 3" key="1">
    <citation type="journal article" date="2021" name="Sci. Rep.">
        <title>Chromosome anchoring in Senegalese sole (Solea senegalensis) reveals sex-associated markers and genome rearrangements in flatfish.</title>
        <authorList>
            <person name="Guerrero-Cozar I."/>
            <person name="Gomez-Garrido J."/>
            <person name="Berbel C."/>
            <person name="Martinez-Blanch J.F."/>
            <person name="Alioto T."/>
            <person name="Claros M.G."/>
            <person name="Gagnaire P.A."/>
            <person name="Manchado M."/>
        </authorList>
    </citation>
    <scope>NUCLEOTIDE SEQUENCE [LARGE SCALE GENOMIC DNA]</scope>
    <source>
        <strain evidence="2">Sse05_10M</strain>
    </source>
</reference>
<comment type="caution">
    <text evidence="2">The sequence shown here is derived from an EMBL/GenBank/DDBJ whole genome shotgun (WGS) entry which is preliminary data.</text>
</comment>
<feature type="region of interest" description="Disordered" evidence="1">
    <location>
        <begin position="1"/>
        <end position="68"/>
    </location>
</feature>
<keyword evidence="3" id="KW-1185">Reference proteome</keyword>
<evidence type="ECO:0000313" key="3">
    <source>
        <dbReference type="Proteomes" id="UP000693946"/>
    </source>
</evidence>
<sequence>MTTVGRRRRRKGREGGRDGAGRREKETGASERGGKKRRGEPSEEVRVTGRFVGQTALRSAERRNKSKD</sequence>
<feature type="compositionally biased region" description="Basic and acidic residues" evidence="1">
    <location>
        <begin position="13"/>
        <end position="47"/>
    </location>
</feature>
<feature type="compositionally biased region" description="Basic residues" evidence="1">
    <location>
        <begin position="1"/>
        <end position="12"/>
    </location>
</feature>
<dbReference type="EMBL" id="JAGKHQ010000019">
    <property type="protein sequence ID" value="KAG7482645.1"/>
    <property type="molecule type" value="Genomic_DNA"/>
</dbReference>
<evidence type="ECO:0000256" key="1">
    <source>
        <dbReference type="SAM" id="MobiDB-lite"/>
    </source>
</evidence>
<evidence type="ECO:0000313" key="2">
    <source>
        <dbReference type="EMBL" id="KAG7482645.1"/>
    </source>
</evidence>
<accession>A0AAV6Q4Z7</accession>
<gene>
    <name evidence="2" type="ORF">JOB18_026959</name>
</gene>
<protein>
    <submittedName>
        <fullName evidence="2">Uncharacterized protein</fullName>
    </submittedName>
</protein>
<dbReference type="AlphaFoldDB" id="A0AAV6Q4Z7"/>
<feature type="compositionally biased region" description="Basic and acidic residues" evidence="1">
    <location>
        <begin position="59"/>
        <end position="68"/>
    </location>
</feature>
<organism evidence="2 3">
    <name type="scientific">Solea senegalensis</name>
    <name type="common">Senegalese sole</name>
    <dbReference type="NCBI Taxonomy" id="28829"/>
    <lineage>
        <taxon>Eukaryota</taxon>
        <taxon>Metazoa</taxon>
        <taxon>Chordata</taxon>
        <taxon>Craniata</taxon>
        <taxon>Vertebrata</taxon>
        <taxon>Euteleostomi</taxon>
        <taxon>Actinopterygii</taxon>
        <taxon>Neopterygii</taxon>
        <taxon>Teleostei</taxon>
        <taxon>Neoteleostei</taxon>
        <taxon>Acanthomorphata</taxon>
        <taxon>Carangaria</taxon>
        <taxon>Pleuronectiformes</taxon>
        <taxon>Pleuronectoidei</taxon>
        <taxon>Soleidae</taxon>
        <taxon>Solea</taxon>
    </lineage>
</organism>
<proteinExistence type="predicted"/>
<name>A0AAV6Q4Z7_SOLSE</name>